<dbReference type="Gene3D" id="1.10.1200.10">
    <property type="entry name" value="ACP-like"/>
    <property type="match status" value="1"/>
</dbReference>
<organism evidence="2 3">
    <name type="scientific">Bacillus manliponensis</name>
    <dbReference type="NCBI Taxonomy" id="574376"/>
    <lineage>
        <taxon>Bacteria</taxon>
        <taxon>Bacillati</taxon>
        <taxon>Bacillota</taxon>
        <taxon>Bacilli</taxon>
        <taxon>Bacillales</taxon>
        <taxon>Bacillaceae</taxon>
        <taxon>Bacillus</taxon>
        <taxon>Bacillus cereus group</taxon>
    </lineage>
</organism>
<dbReference type="PROSITE" id="PS50075">
    <property type="entry name" value="CARRIER"/>
    <property type="match status" value="1"/>
</dbReference>
<dbReference type="EMBL" id="JOTN01000013">
    <property type="protein sequence ID" value="KEK18524.1"/>
    <property type="molecule type" value="Genomic_DNA"/>
</dbReference>
<sequence length="82" mass="9683">MKKEEIFEKVKSVFKDNEIRTEDLQLSHQLGSGVLKIDSVKFMKLMVDLENEFDIELDYRDTFGQDNTLDELIDYIQTKYAS</sequence>
<keyword evidence="3" id="KW-1185">Reference proteome</keyword>
<dbReference type="RefSeq" id="WP_034640525.1">
    <property type="nucleotide sequence ID" value="NZ_CBCSJC010000014.1"/>
</dbReference>
<dbReference type="SUPFAM" id="SSF47336">
    <property type="entry name" value="ACP-like"/>
    <property type="match status" value="1"/>
</dbReference>
<protein>
    <recommendedName>
        <fullName evidence="1">Carrier domain-containing protein</fullName>
    </recommendedName>
</protein>
<dbReference type="InterPro" id="IPR009081">
    <property type="entry name" value="PP-bd_ACP"/>
</dbReference>
<dbReference type="Proteomes" id="UP000027822">
    <property type="component" value="Unassembled WGS sequence"/>
</dbReference>
<dbReference type="OrthoDB" id="2626878at2"/>
<proteinExistence type="predicted"/>
<accession>A0A073JU08</accession>
<dbReference type="AlphaFoldDB" id="A0A073JU08"/>
<evidence type="ECO:0000313" key="2">
    <source>
        <dbReference type="EMBL" id="KEK18524.1"/>
    </source>
</evidence>
<feature type="domain" description="Carrier" evidence="1">
    <location>
        <begin position="1"/>
        <end position="80"/>
    </location>
</feature>
<name>A0A073JU08_9BACI</name>
<comment type="caution">
    <text evidence="2">The sequence shown here is derived from an EMBL/GenBank/DDBJ whole genome shotgun (WGS) entry which is preliminary data.</text>
</comment>
<gene>
    <name evidence="2" type="ORF">BAMA_04445</name>
</gene>
<dbReference type="InterPro" id="IPR036736">
    <property type="entry name" value="ACP-like_sf"/>
</dbReference>
<dbReference type="Pfam" id="PF00550">
    <property type="entry name" value="PP-binding"/>
    <property type="match status" value="1"/>
</dbReference>
<evidence type="ECO:0000259" key="1">
    <source>
        <dbReference type="PROSITE" id="PS50075"/>
    </source>
</evidence>
<evidence type="ECO:0000313" key="3">
    <source>
        <dbReference type="Proteomes" id="UP000027822"/>
    </source>
</evidence>
<reference evidence="2 3" key="1">
    <citation type="submission" date="2014-06" db="EMBL/GenBank/DDBJ databases">
        <title>Draft genome sequence of Bacillus manliponensis JCM 15802 (MCCC 1A00708).</title>
        <authorList>
            <person name="Lai Q."/>
            <person name="Liu Y."/>
            <person name="Shao Z."/>
        </authorList>
    </citation>
    <scope>NUCLEOTIDE SEQUENCE [LARGE SCALE GENOMIC DNA]</scope>
    <source>
        <strain evidence="2 3">JCM 15802</strain>
    </source>
</reference>
<dbReference type="STRING" id="574376.BAMA_04445"/>